<reference evidence="6 7" key="1">
    <citation type="submission" date="2017-09" db="EMBL/GenBank/DDBJ databases">
        <title>Depth-based differentiation of microbial function through sediment-hosted aquifers and enrichment of novel symbionts in the deep terrestrial subsurface.</title>
        <authorList>
            <person name="Probst A.J."/>
            <person name="Ladd B."/>
            <person name="Jarett J.K."/>
            <person name="Geller-Mcgrath D.E."/>
            <person name="Sieber C.M."/>
            <person name="Emerson J.B."/>
            <person name="Anantharaman K."/>
            <person name="Thomas B.C."/>
            <person name="Malmstrom R."/>
            <person name="Stieglmeier M."/>
            <person name="Klingl A."/>
            <person name="Woyke T."/>
            <person name="Ryan C.M."/>
            <person name="Banfield J.F."/>
        </authorList>
    </citation>
    <scope>NUCLEOTIDE SEQUENCE [LARGE SCALE GENOMIC DNA]</scope>
    <source>
        <strain evidence="6">CG10_big_fil_rev_8_21_14_0_10_42_12</strain>
    </source>
</reference>
<feature type="transmembrane region" description="Helical" evidence="4">
    <location>
        <begin position="6"/>
        <end position="25"/>
    </location>
</feature>
<feature type="transmembrane region" description="Helical" evidence="4">
    <location>
        <begin position="351"/>
        <end position="371"/>
    </location>
</feature>
<gene>
    <name evidence="6" type="ORF">COV34_01615</name>
</gene>
<keyword evidence="4" id="KW-1133">Transmembrane helix</keyword>
<sequence>MSEMVVYALLYLSLFFEVFVLLVFLERRHEISLTKKKVALPKNQLPFATVMIPVFNEEKTVVKTISSLLNLAYPKDKLEILVIDDGSTDNTQRVLAQYKNHPQIRLLSKKNGGKFTALNYGLQYAKGDIIGCLDADSYVEQDALLHIAAGFEDKETMAVIPAIKIGNAETILQHTQAVEYTLSIFIRKVFSWLGSVFVTPGPFSFFRKEVYELVGPYRHAHNTEDLEICLRMQEKHLKIVNAHDAVVYTISPRTLKTLYKQRVRWIYGFLRNMKDYYRSFFFRSQHGNLGFFILPISTISIYSAIYFGISLVINTAIKVWTRVGEYVATGFYFNIPSFDFNWFYINTSTPVIIGFAMIALVFCMLLAGLTIAKEKFRISRGLLFYTFVYGFIATYWLLSASIKALLAKKPAWR</sequence>
<dbReference type="InterPro" id="IPR029044">
    <property type="entry name" value="Nucleotide-diphossugar_trans"/>
</dbReference>
<dbReference type="AlphaFoldDB" id="A0A2H0QVJ7"/>
<name>A0A2H0QVJ7_9BACT</name>
<protein>
    <recommendedName>
        <fullName evidence="5">Glycosyltransferase 2-like domain-containing protein</fullName>
    </recommendedName>
</protein>
<dbReference type="CDD" id="cd06423">
    <property type="entry name" value="CESA_like"/>
    <property type="match status" value="1"/>
</dbReference>
<dbReference type="InterPro" id="IPR001173">
    <property type="entry name" value="Glyco_trans_2-like"/>
</dbReference>
<dbReference type="PANTHER" id="PTHR43630:SF1">
    <property type="entry name" value="POLY-BETA-1,6-N-ACETYL-D-GLUCOSAMINE SYNTHASE"/>
    <property type="match status" value="1"/>
</dbReference>
<evidence type="ECO:0000259" key="5">
    <source>
        <dbReference type="Pfam" id="PF00535"/>
    </source>
</evidence>
<dbReference type="Proteomes" id="UP000231333">
    <property type="component" value="Unassembled WGS sequence"/>
</dbReference>
<evidence type="ECO:0000256" key="4">
    <source>
        <dbReference type="SAM" id="Phobius"/>
    </source>
</evidence>
<evidence type="ECO:0000313" key="6">
    <source>
        <dbReference type="EMBL" id="PIR38288.1"/>
    </source>
</evidence>
<keyword evidence="4" id="KW-0812">Transmembrane</keyword>
<evidence type="ECO:0000256" key="3">
    <source>
        <dbReference type="ARBA" id="ARBA00022679"/>
    </source>
</evidence>
<comment type="caution">
    <text evidence="6">The sequence shown here is derived from an EMBL/GenBank/DDBJ whole genome shotgun (WGS) entry which is preliminary data.</text>
</comment>
<keyword evidence="3" id="KW-0808">Transferase</keyword>
<feature type="domain" description="Glycosyltransferase 2-like" evidence="5">
    <location>
        <begin position="49"/>
        <end position="212"/>
    </location>
</feature>
<keyword evidence="2" id="KW-0328">Glycosyltransferase</keyword>
<dbReference type="GO" id="GO:0016757">
    <property type="term" value="F:glycosyltransferase activity"/>
    <property type="evidence" value="ECO:0007669"/>
    <property type="project" value="UniProtKB-KW"/>
</dbReference>
<organism evidence="6 7">
    <name type="scientific">Candidatus Zambryskibacteria bacterium CG10_big_fil_rev_8_21_14_0_10_42_12</name>
    <dbReference type="NCBI Taxonomy" id="1975115"/>
    <lineage>
        <taxon>Bacteria</taxon>
        <taxon>Candidatus Zambryskiibacteriota</taxon>
    </lineage>
</organism>
<dbReference type="EMBL" id="PCXL01000011">
    <property type="protein sequence ID" value="PIR38288.1"/>
    <property type="molecule type" value="Genomic_DNA"/>
</dbReference>
<dbReference type="SUPFAM" id="SSF53448">
    <property type="entry name" value="Nucleotide-diphospho-sugar transferases"/>
    <property type="match status" value="1"/>
</dbReference>
<feature type="transmembrane region" description="Helical" evidence="4">
    <location>
        <begin position="383"/>
        <end position="406"/>
    </location>
</feature>
<dbReference type="Pfam" id="PF00535">
    <property type="entry name" value="Glycos_transf_2"/>
    <property type="match status" value="1"/>
</dbReference>
<evidence type="ECO:0000313" key="7">
    <source>
        <dbReference type="Proteomes" id="UP000231333"/>
    </source>
</evidence>
<proteinExistence type="inferred from homology"/>
<evidence type="ECO:0000256" key="1">
    <source>
        <dbReference type="ARBA" id="ARBA00006739"/>
    </source>
</evidence>
<comment type="similarity">
    <text evidence="1">Belongs to the glycosyltransferase 2 family.</text>
</comment>
<dbReference type="Gene3D" id="3.90.550.10">
    <property type="entry name" value="Spore Coat Polysaccharide Biosynthesis Protein SpsA, Chain A"/>
    <property type="match status" value="1"/>
</dbReference>
<feature type="transmembrane region" description="Helical" evidence="4">
    <location>
        <begin position="289"/>
        <end position="313"/>
    </location>
</feature>
<evidence type="ECO:0000256" key="2">
    <source>
        <dbReference type="ARBA" id="ARBA00022676"/>
    </source>
</evidence>
<dbReference type="PANTHER" id="PTHR43630">
    <property type="entry name" value="POLY-BETA-1,6-N-ACETYL-D-GLUCOSAMINE SYNTHASE"/>
    <property type="match status" value="1"/>
</dbReference>
<keyword evidence="4" id="KW-0472">Membrane</keyword>
<accession>A0A2H0QVJ7</accession>